<dbReference type="InterPro" id="IPR052061">
    <property type="entry name" value="PTE-AB_protein"/>
</dbReference>
<organism evidence="3 4">
    <name type="scientific">Syntrophomonas wolfei</name>
    <dbReference type="NCBI Taxonomy" id="863"/>
    <lineage>
        <taxon>Bacteria</taxon>
        <taxon>Bacillati</taxon>
        <taxon>Bacillota</taxon>
        <taxon>Clostridia</taxon>
        <taxon>Eubacteriales</taxon>
        <taxon>Syntrophomonadaceae</taxon>
        <taxon>Syntrophomonas</taxon>
    </lineage>
</organism>
<dbReference type="InterPro" id="IPR006683">
    <property type="entry name" value="Thioestr_dom"/>
</dbReference>
<name>A0A354YXG4_9FIRM</name>
<protein>
    <submittedName>
        <fullName evidence="3">PaaI family thioesterase</fullName>
    </submittedName>
</protein>
<dbReference type="STRING" id="378794.GCA_001570625_00481"/>
<feature type="domain" description="Thioesterase" evidence="2">
    <location>
        <begin position="49"/>
        <end position="125"/>
    </location>
</feature>
<evidence type="ECO:0000313" key="4">
    <source>
        <dbReference type="Proteomes" id="UP000263273"/>
    </source>
</evidence>
<dbReference type="Proteomes" id="UP000263273">
    <property type="component" value="Unassembled WGS sequence"/>
</dbReference>
<keyword evidence="1" id="KW-0378">Hydrolase</keyword>
<comment type="caution">
    <text evidence="3">The sequence shown here is derived from an EMBL/GenBank/DDBJ whole genome shotgun (WGS) entry which is preliminary data.</text>
</comment>
<dbReference type="Pfam" id="PF03061">
    <property type="entry name" value="4HBT"/>
    <property type="match status" value="1"/>
</dbReference>
<dbReference type="SUPFAM" id="SSF54637">
    <property type="entry name" value="Thioesterase/thiol ester dehydrase-isomerase"/>
    <property type="match status" value="1"/>
</dbReference>
<proteinExistence type="predicted"/>
<sequence>MQKQPNSRNCFLCGRQNEVGLKVDFYNDSEKQQVRANVTIPEHFNSYPGFVHGGIIAALLDETSGRATLLNGDFDNLMVTARLEVKYIQPTPTGQPLEVIGWLIRGSRRYARVAGEIRLADGTVTARCEATVIRPSGEFQQMWQDAEGEYWKVYDD</sequence>
<accession>A0A354YXG4</accession>
<dbReference type="AlphaFoldDB" id="A0A354YXG4"/>
<evidence type="ECO:0000259" key="2">
    <source>
        <dbReference type="Pfam" id="PF03061"/>
    </source>
</evidence>
<dbReference type="InterPro" id="IPR029069">
    <property type="entry name" value="HotDog_dom_sf"/>
</dbReference>
<dbReference type="NCBIfam" id="TIGR00369">
    <property type="entry name" value="unchar_dom_1"/>
    <property type="match status" value="1"/>
</dbReference>
<gene>
    <name evidence="3" type="ORF">DDZ44_08195</name>
</gene>
<evidence type="ECO:0000256" key="1">
    <source>
        <dbReference type="ARBA" id="ARBA00022801"/>
    </source>
</evidence>
<dbReference type="EMBL" id="DNZF01000178">
    <property type="protein sequence ID" value="HBK53899.1"/>
    <property type="molecule type" value="Genomic_DNA"/>
</dbReference>
<reference evidence="3 4" key="1">
    <citation type="journal article" date="2018" name="Nat. Biotechnol.">
        <title>A standardized bacterial taxonomy based on genome phylogeny substantially revises the tree of life.</title>
        <authorList>
            <person name="Parks D.H."/>
            <person name="Chuvochina M."/>
            <person name="Waite D.W."/>
            <person name="Rinke C."/>
            <person name="Skarshewski A."/>
            <person name="Chaumeil P.A."/>
            <person name="Hugenholtz P."/>
        </authorList>
    </citation>
    <scope>NUCLEOTIDE SEQUENCE [LARGE SCALE GENOMIC DNA]</scope>
    <source>
        <strain evidence="3">UBA10948</strain>
    </source>
</reference>
<evidence type="ECO:0000313" key="3">
    <source>
        <dbReference type="EMBL" id="HBK53899.1"/>
    </source>
</evidence>
<dbReference type="CDD" id="cd03443">
    <property type="entry name" value="PaaI_thioesterase"/>
    <property type="match status" value="1"/>
</dbReference>
<dbReference type="GO" id="GO:0016289">
    <property type="term" value="F:acyl-CoA hydrolase activity"/>
    <property type="evidence" value="ECO:0007669"/>
    <property type="project" value="UniProtKB-ARBA"/>
</dbReference>
<dbReference type="InterPro" id="IPR003736">
    <property type="entry name" value="PAAI_dom"/>
</dbReference>
<dbReference type="RefSeq" id="WP_082735984.1">
    <property type="nucleotide sequence ID" value="NZ_DHSN01000029.1"/>
</dbReference>
<dbReference type="PANTHER" id="PTHR47260">
    <property type="entry name" value="UPF0644 PROTEIN PB2B4.06"/>
    <property type="match status" value="1"/>
</dbReference>
<dbReference type="Gene3D" id="3.10.129.10">
    <property type="entry name" value="Hotdog Thioesterase"/>
    <property type="match status" value="1"/>
</dbReference>
<dbReference type="PANTHER" id="PTHR47260:SF6">
    <property type="entry name" value="THIOESTERASE DOMAIN-CONTAINING PROTEIN"/>
    <property type="match status" value="1"/>
</dbReference>